<sequence>MLIYAAVCPHPPLLVPELAGDAAKELDALRAACGTAVRGLEEAVRAAGGDAAIVVVGGGAGTRAYGPDAVATLGPYGLVPTASYRPSENGVSGTVGGADSVFGEPVKPAELLPLSLTIGRWLLRDLPPGVPVRFQSVAYDAAPRECLALGRKLAGQADERVALLVMGDGSACLSAKAPGYLDPRAEPYDAGVAEALRLADTGTLADLDPGISREVQAAGRAAWQVLAGAAEAPRTPHEGAPHEGTPHGRVSDGRASGERACADAAGTVRERSGRSQPSYDAELLAYEAPYGVGYFVATWNGLTTP</sequence>
<reference evidence="2 3" key="1">
    <citation type="journal article" date="2019" name="Int. J. Syst. Evol. Microbiol.">
        <title>The Global Catalogue of Microorganisms (GCM) 10K type strain sequencing project: providing services to taxonomists for standard genome sequencing and annotation.</title>
        <authorList>
            <consortium name="The Broad Institute Genomics Platform"/>
            <consortium name="The Broad Institute Genome Sequencing Center for Infectious Disease"/>
            <person name="Wu L."/>
            <person name="Ma J."/>
        </authorList>
    </citation>
    <scope>NUCLEOTIDE SEQUENCE [LARGE SCALE GENOMIC DNA]</scope>
    <source>
        <strain evidence="2 3">JCM 3325</strain>
    </source>
</reference>
<dbReference type="Gene3D" id="3.40.830.10">
    <property type="entry name" value="LigB-like"/>
    <property type="match status" value="1"/>
</dbReference>
<proteinExistence type="predicted"/>
<evidence type="ECO:0000313" key="3">
    <source>
        <dbReference type="Proteomes" id="UP001501231"/>
    </source>
</evidence>
<feature type="region of interest" description="Disordered" evidence="1">
    <location>
        <begin position="230"/>
        <end position="276"/>
    </location>
</feature>
<gene>
    <name evidence="2" type="ORF">GCM10010191_92640</name>
</gene>
<name>A0ABN3KF90_9ACTN</name>
<accession>A0ABN3KF90</accession>
<keyword evidence="3" id="KW-1185">Reference proteome</keyword>
<evidence type="ECO:0000313" key="2">
    <source>
        <dbReference type="EMBL" id="GAA2458241.1"/>
    </source>
</evidence>
<dbReference type="EMBL" id="BAAARW010000048">
    <property type="protein sequence ID" value="GAA2458241.1"/>
    <property type="molecule type" value="Genomic_DNA"/>
</dbReference>
<dbReference type="SUPFAM" id="SSF53213">
    <property type="entry name" value="LigB-like"/>
    <property type="match status" value="1"/>
</dbReference>
<feature type="compositionally biased region" description="Basic and acidic residues" evidence="1">
    <location>
        <begin position="234"/>
        <end position="261"/>
    </location>
</feature>
<evidence type="ECO:0000256" key="1">
    <source>
        <dbReference type="SAM" id="MobiDB-lite"/>
    </source>
</evidence>
<dbReference type="Proteomes" id="UP001501231">
    <property type="component" value="Unassembled WGS sequence"/>
</dbReference>
<comment type="caution">
    <text evidence="2">The sequence shown here is derived from an EMBL/GenBank/DDBJ whole genome shotgun (WGS) entry which is preliminary data.</text>
</comment>
<protein>
    <submittedName>
        <fullName evidence="2">Class III extradiol dioxygenase subunit B-like domain-containing protein</fullName>
    </submittedName>
</protein>
<organism evidence="2 3">
    <name type="scientific">Actinomadura vinacea</name>
    <dbReference type="NCBI Taxonomy" id="115336"/>
    <lineage>
        <taxon>Bacteria</taxon>
        <taxon>Bacillati</taxon>
        <taxon>Actinomycetota</taxon>
        <taxon>Actinomycetes</taxon>
        <taxon>Streptosporangiales</taxon>
        <taxon>Thermomonosporaceae</taxon>
        <taxon>Actinomadura</taxon>
    </lineage>
</organism>
<dbReference type="CDD" id="cd07951">
    <property type="entry name" value="ED_3B_N_AMMECR1"/>
    <property type="match status" value="1"/>
</dbReference>
<dbReference type="RefSeq" id="WP_344598324.1">
    <property type="nucleotide sequence ID" value="NZ_BAAARW010000048.1"/>
</dbReference>